<reference evidence="7" key="1">
    <citation type="submission" date="2020-10" db="EMBL/GenBank/DDBJ databases">
        <authorList>
            <person name="Castelo-Branco R."/>
            <person name="Eusebio N."/>
            <person name="Adriana R."/>
            <person name="Vieira A."/>
            <person name="Brugerolle De Fraissinette N."/>
            <person name="Rezende De Castro R."/>
            <person name="Schneider M.P."/>
            <person name="Vasconcelos V."/>
            <person name="Leao P.N."/>
        </authorList>
    </citation>
    <scope>NUCLEOTIDE SEQUENCE</scope>
    <source>
        <strain evidence="7">LEGE 11480</strain>
    </source>
</reference>
<keyword evidence="8" id="KW-1185">Reference proteome</keyword>
<evidence type="ECO:0000256" key="5">
    <source>
        <dbReference type="ARBA" id="ARBA00023049"/>
    </source>
</evidence>
<organism evidence="7 8">
    <name type="scientific">Romeriopsis navalis LEGE 11480</name>
    <dbReference type="NCBI Taxonomy" id="2777977"/>
    <lineage>
        <taxon>Bacteria</taxon>
        <taxon>Bacillati</taxon>
        <taxon>Cyanobacteriota</taxon>
        <taxon>Cyanophyceae</taxon>
        <taxon>Leptolyngbyales</taxon>
        <taxon>Leptolyngbyaceae</taxon>
        <taxon>Romeriopsis</taxon>
        <taxon>Romeriopsis navalis</taxon>
    </lineage>
</organism>
<dbReference type="RefSeq" id="WP_264326410.1">
    <property type="nucleotide sequence ID" value="NZ_JADEXQ010000069.1"/>
</dbReference>
<evidence type="ECO:0000256" key="1">
    <source>
        <dbReference type="ARBA" id="ARBA00022670"/>
    </source>
</evidence>
<dbReference type="Pfam" id="PF14464">
    <property type="entry name" value="Prok-JAB"/>
    <property type="match status" value="1"/>
</dbReference>
<gene>
    <name evidence="7" type="ORF">IQ266_17760</name>
</gene>
<dbReference type="GO" id="GO:0006508">
    <property type="term" value="P:proteolysis"/>
    <property type="evidence" value="ECO:0007669"/>
    <property type="project" value="UniProtKB-KW"/>
</dbReference>
<dbReference type="AlphaFoldDB" id="A0A928VS72"/>
<keyword evidence="5" id="KW-0482">Metalloprotease</keyword>
<evidence type="ECO:0000313" key="8">
    <source>
        <dbReference type="Proteomes" id="UP000625316"/>
    </source>
</evidence>
<proteinExistence type="predicted"/>
<keyword evidence="3" id="KW-0378">Hydrolase</keyword>
<dbReference type="InterPro" id="IPR051929">
    <property type="entry name" value="VirAsm_ModProt"/>
</dbReference>
<evidence type="ECO:0000256" key="2">
    <source>
        <dbReference type="ARBA" id="ARBA00022723"/>
    </source>
</evidence>
<keyword evidence="2" id="KW-0479">Metal-binding</keyword>
<dbReference type="InterPro" id="IPR000555">
    <property type="entry name" value="JAMM/MPN+_dom"/>
</dbReference>
<dbReference type="InterPro" id="IPR028090">
    <property type="entry name" value="JAB_dom_prok"/>
</dbReference>
<dbReference type="PANTHER" id="PTHR34858">
    <property type="entry name" value="CYSO-CYSTEINE PEPTIDASE"/>
    <property type="match status" value="1"/>
</dbReference>
<evidence type="ECO:0000256" key="3">
    <source>
        <dbReference type="ARBA" id="ARBA00022801"/>
    </source>
</evidence>
<sequence>MSVPLHLTKDQISQLEQHARSTYPQECCGVLVGHCTPASWQVNQIYAVANAWSTGCLPPDIETQPKNPHSPADRYWIAPADLFQIMKSSRADGLQIIGIYHSHPDHPALPSECDRRLAWPEYCYVILAISQGQVHEQRCWQLDATQQFQEVTIAIS</sequence>
<name>A0A928VS72_9CYAN</name>
<dbReference type="GO" id="GO:0008235">
    <property type="term" value="F:metalloexopeptidase activity"/>
    <property type="evidence" value="ECO:0007669"/>
    <property type="project" value="TreeGrafter"/>
</dbReference>
<keyword evidence="4" id="KW-0862">Zinc</keyword>
<protein>
    <submittedName>
        <fullName evidence="7">M67 family metallopeptidase</fullName>
    </submittedName>
</protein>
<feature type="domain" description="JAB1/MPN/MOV34 metalloenzyme" evidence="6">
    <location>
        <begin position="4"/>
        <end position="153"/>
    </location>
</feature>
<keyword evidence="1" id="KW-0645">Protease</keyword>
<evidence type="ECO:0000313" key="7">
    <source>
        <dbReference type="EMBL" id="MBE9031582.1"/>
    </source>
</evidence>
<accession>A0A928VS72</accession>
<comment type="caution">
    <text evidence="7">The sequence shown here is derived from an EMBL/GenBank/DDBJ whole genome shotgun (WGS) entry which is preliminary data.</text>
</comment>
<dbReference type="SMART" id="SM00232">
    <property type="entry name" value="JAB_MPN"/>
    <property type="match status" value="1"/>
</dbReference>
<evidence type="ECO:0000256" key="4">
    <source>
        <dbReference type="ARBA" id="ARBA00022833"/>
    </source>
</evidence>
<dbReference type="Gene3D" id="3.40.140.10">
    <property type="entry name" value="Cytidine Deaminase, domain 2"/>
    <property type="match status" value="1"/>
</dbReference>
<dbReference type="FunFam" id="3.40.140.10:FF:000085">
    <property type="entry name" value="Mov34/MPN/PAD-1 family protein"/>
    <property type="match status" value="1"/>
</dbReference>
<dbReference type="PANTHER" id="PTHR34858:SF1">
    <property type="entry name" value="CYSO-CYSTEINE PEPTIDASE"/>
    <property type="match status" value="1"/>
</dbReference>
<dbReference type="EMBL" id="JADEXQ010000069">
    <property type="protein sequence ID" value="MBE9031582.1"/>
    <property type="molecule type" value="Genomic_DNA"/>
</dbReference>
<dbReference type="GO" id="GO:0008270">
    <property type="term" value="F:zinc ion binding"/>
    <property type="evidence" value="ECO:0007669"/>
    <property type="project" value="TreeGrafter"/>
</dbReference>
<dbReference type="CDD" id="cd08070">
    <property type="entry name" value="MPN_like"/>
    <property type="match status" value="1"/>
</dbReference>
<evidence type="ECO:0000259" key="6">
    <source>
        <dbReference type="SMART" id="SM00232"/>
    </source>
</evidence>
<dbReference type="Proteomes" id="UP000625316">
    <property type="component" value="Unassembled WGS sequence"/>
</dbReference>
<dbReference type="SUPFAM" id="SSF102712">
    <property type="entry name" value="JAB1/MPN domain"/>
    <property type="match status" value="1"/>
</dbReference>